<dbReference type="InterPro" id="IPR023780">
    <property type="entry name" value="Chromo_domain"/>
</dbReference>
<keyword evidence="7" id="KW-1185">Reference proteome</keyword>
<dbReference type="Pfam" id="PF24626">
    <property type="entry name" value="SH3_Tf2-1"/>
    <property type="match status" value="1"/>
</dbReference>
<gene>
    <name evidence="6" type="primary">BQ5605_C072g12889</name>
    <name evidence="5" type="synonym">BQ5605_C011g06469</name>
    <name evidence="5" type="ORF">BQ5605_C011G06469</name>
    <name evidence="6" type="ORF">BQ5605_C072G12889</name>
</gene>
<dbReference type="SUPFAM" id="SSF54160">
    <property type="entry name" value="Chromo domain-like"/>
    <property type="match status" value="1"/>
</dbReference>
<dbReference type="Pfam" id="PF00385">
    <property type="entry name" value="Chromo"/>
    <property type="match status" value="1"/>
</dbReference>
<dbReference type="CDD" id="cd00024">
    <property type="entry name" value="CD_CSD"/>
    <property type="match status" value="1"/>
</dbReference>
<dbReference type="SMART" id="SM00298">
    <property type="entry name" value="CHROMO"/>
    <property type="match status" value="1"/>
</dbReference>
<reference evidence="6 7" key="1">
    <citation type="submission" date="2016-11" db="EMBL/GenBank/DDBJ databases">
        <authorList>
            <person name="Jaros S."/>
            <person name="Januszkiewicz K."/>
            <person name="Wedrychowicz H."/>
        </authorList>
    </citation>
    <scope>NUCLEOTIDE SEQUENCE [LARGE SCALE GENOMIC DNA]</scope>
</reference>
<evidence type="ECO:0000256" key="2">
    <source>
        <dbReference type="ARBA" id="ARBA00023242"/>
    </source>
</evidence>
<dbReference type="Gene3D" id="2.40.50.40">
    <property type="match status" value="1"/>
</dbReference>
<evidence type="ECO:0000313" key="7">
    <source>
        <dbReference type="Proteomes" id="UP000249464"/>
    </source>
</evidence>
<dbReference type="InterPro" id="IPR016197">
    <property type="entry name" value="Chromo-like_dom_sf"/>
</dbReference>
<proteinExistence type="predicted"/>
<evidence type="ECO:0000313" key="5">
    <source>
        <dbReference type="EMBL" id="SGY12328.1"/>
    </source>
</evidence>
<dbReference type="AlphaFoldDB" id="A0A2X0MTY6"/>
<dbReference type="GO" id="GO:0006338">
    <property type="term" value="P:chromatin remodeling"/>
    <property type="evidence" value="ECO:0007669"/>
    <property type="project" value="UniProtKB-ARBA"/>
</dbReference>
<evidence type="ECO:0000256" key="1">
    <source>
        <dbReference type="ARBA" id="ARBA00004123"/>
    </source>
</evidence>
<dbReference type="STRING" id="796604.A0A2X0MTY6"/>
<dbReference type="EMBL" id="FQNC01000123">
    <property type="protein sequence ID" value="SGZ34313.1"/>
    <property type="molecule type" value="Genomic_DNA"/>
</dbReference>
<evidence type="ECO:0000313" key="6">
    <source>
        <dbReference type="EMBL" id="SGZ34313.1"/>
    </source>
</evidence>
<keyword evidence="2" id="KW-0539">Nucleus</keyword>
<sequence>MEHQYSPSFWLRRAPYTDGEARSAKFFPRFDGPYEVLAARPETSNYKLKLNTGDKSHNIFHTSKLRHWTDNDGAAFPGQEATEPASVVVQGNEEWEVDRIVDEKGKGKRKRYLVKWKGWADSNNTWEPRAHLEETIVLEEWERERAEGERGKEGRCKARAPGPYEKGARAWTLLVSPQQLTRVSSVQC</sequence>
<feature type="domain" description="Chromo" evidence="4">
    <location>
        <begin position="95"/>
        <end position="153"/>
    </location>
</feature>
<comment type="subcellular location">
    <subcellularLocation>
        <location evidence="1">Nucleus</location>
    </subcellularLocation>
</comment>
<dbReference type="InterPro" id="IPR051219">
    <property type="entry name" value="Heterochromatin_chromo-domain"/>
</dbReference>
<dbReference type="Proteomes" id="UP000249464">
    <property type="component" value="Unassembled WGS sequence"/>
</dbReference>
<dbReference type="InterPro" id="IPR023779">
    <property type="entry name" value="Chromodomain_CS"/>
</dbReference>
<evidence type="ECO:0000259" key="4">
    <source>
        <dbReference type="PROSITE" id="PS50013"/>
    </source>
</evidence>
<feature type="region of interest" description="Disordered" evidence="3">
    <location>
        <begin position="143"/>
        <end position="162"/>
    </location>
</feature>
<organism evidence="6 7">
    <name type="scientific">Microbotryum silenes-dioicae</name>
    <dbReference type="NCBI Taxonomy" id="796604"/>
    <lineage>
        <taxon>Eukaryota</taxon>
        <taxon>Fungi</taxon>
        <taxon>Dikarya</taxon>
        <taxon>Basidiomycota</taxon>
        <taxon>Pucciniomycotina</taxon>
        <taxon>Microbotryomycetes</taxon>
        <taxon>Microbotryales</taxon>
        <taxon>Microbotryaceae</taxon>
        <taxon>Microbotryum</taxon>
    </lineage>
</organism>
<feature type="compositionally biased region" description="Basic and acidic residues" evidence="3">
    <location>
        <begin position="143"/>
        <end position="156"/>
    </location>
</feature>
<dbReference type="InterPro" id="IPR000953">
    <property type="entry name" value="Chromo/chromo_shadow_dom"/>
</dbReference>
<dbReference type="InterPro" id="IPR056924">
    <property type="entry name" value="SH3_Tf2-1"/>
</dbReference>
<accession>A0A2X0MTY6</accession>
<name>A0A2X0MTY6_9BASI</name>
<protein>
    <submittedName>
        <fullName evidence="5">BQ5605_C011g06469 protein</fullName>
    </submittedName>
    <submittedName>
        <fullName evidence="6">BQ5605_C072g12889 protein</fullName>
    </submittedName>
</protein>
<dbReference type="PROSITE" id="PS50013">
    <property type="entry name" value="CHROMO_2"/>
    <property type="match status" value="1"/>
</dbReference>
<dbReference type="GO" id="GO:0005634">
    <property type="term" value="C:nucleus"/>
    <property type="evidence" value="ECO:0007669"/>
    <property type="project" value="UniProtKB-SubCell"/>
</dbReference>
<evidence type="ECO:0000256" key="3">
    <source>
        <dbReference type="SAM" id="MobiDB-lite"/>
    </source>
</evidence>
<dbReference type="PANTHER" id="PTHR22812">
    <property type="entry name" value="CHROMOBOX PROTEIN"/>
    <property type="match status" value="1"/>
</dbReference>
<dbReference type="PROSITE" id="PS00598">
    <property type="entry name" value="CHROMO_1"/>
    <property type="match status" value="1"/>
</dbReference>
<dbReference type="EMBL" id="FQNC01000011">
    <property type="protein sequence ID" value="SGY12328.1"/>
    <property type="molecule type" value="Genomic_DNA"/>
</dbReference>